<dbReference type="PANTHER" id="PTHR30023">
    <property type="entry name" value="D-ALANYL-D-ALANINE CARBOXYPEPTIDASE"/>
    <property type="match status" value="1"/>
</dbReference>
<dbReference type="GO" id="GO:0006508">
    <property type="term" value="P:proteolysis"/>
    <property type="evidence" value="ECO:0007669"/>
    <property type="project" value="InterPro"/>
</dbReference>
<dbReference type="PANTHER" id="PTHR30023:SF0">
    <property type="entry name" value="PENICILLIN-SENSITIVE CARBOXYPEPTIDASE A"/>
    <property type="match status" value="1"/>
</dbReference>
<dbReference type="Gene3D" id="3.40.710.10">
    <property type="entry name" value="DD-peptidase/beta-lactamase superfamily"/>
    <property type="match status" value="2"/>
</dbReference>
<dbReference type="NCBIfam" id="TIGR00666">
    <property type="entry name" value="PBP4"/>
    <property type="match status" value="1"/>
</dbReference>
<evidence type="ECO:0000256" key="3">
    <source>
        <dbReference type="SAM" id="SignalP"/>
    </source>
</evidence>
<protein>
    <submittedName>
        <fullName evidence="4">D-alanyl-D-alanine carboxypeptidase/D-alanyl-D-alanine-endopeptidase</fullName>
    </submittedName>
</protein>
<dbReference type="STRING" id="1781255.BH720_05415"/>
<gene>
    <name evidence="4" type="ORF">BH720_05415</name>
</gene>
<evidence type="ECO:0000256" key="2">
    <source>
        <dbReference type="ARBA" id="ARBA00022801"/>
    </source>
</evidence>
<sequence length="469" mass="51443">MKKTFLSLLLGLSSLSVSNAASASSPGVCVANLSTEINAIISRPEFARSRWGILVSSLNTSDTLYRHDAEKYFIPASNVKLLTTAAVLQRLTPNYRIRTAVYGNGERTQITVSGRSDPSFSDTQLQQLAQQLQQQGIQQVSQLIGDDFAPQEETVNPTWDWEDVQAGYGAPINRLILNQNAISFRLVPQALGEPLRVEWENPQDNETWQIENQSATVATTEREFIQVGRDLSQPILRVRGQLHIGSDSETTSIAVTDPANRFLSRFQQILQASGITVQQTSLTAQFTPLSNPPLAFVDSPPLSELLVETNQWSNNIYAEALVRQLGEPDRNALSQVEAVLTQLGVDPNSYQLADASGLSRQNLASPEAIVRSLQLMARSPYAQVYRNSLAVAAESGTLRNRFRQTPVAGNLQGKTGSLGGVMALSGYLEVPDFEPLAFSILSNHSILPQANTRQAIDEIVLVLSRLRRC</sequence>
<dbReference type="GO" id="GO:0000270">
    <property type="term" value="P:peptidoglycan metabolic process"/>
    <property type="evidence" value="ECO:0007669"/>
    <property type="project" value="TreeGrafter"/>
</dbReference>
<keyword evidence="2" id="KW-0378">Hydrolase</keyword>
<dbReference type="Pfam" id="PF02113">
    <property type="entry name" value="Peptidase_S13"/>
    <property type="match status" value="1"/>
</dbReference>
<comment type="similarity">
    <text evidence="1">Belongs to the peptidase S13 family.</text>
</comment>
<dbReference type="PRINTS" id="PR00922">
    <property type="entry name" value="DADACBPTASE3"/>
</dbReference>
<feature type="signal peptide" evidence="3">
    <location>
        <begin position="1"/>
        <end position="23"/>
    </location>
</feature>
<evidence type="ECO:0000256" key="1">
    <source>
        <dbReference type="ARBA" id="ARBA00006096"/>
    </source>
</evidence>
<keyword evidence="3" id="KW-0732">Signal</keyword>
<dbReference type="GO" id="GO:0004185">
    <property type="term" value="F:serine-type carboxypeptidase activity"/>
    <property type="evidence" value="ECO:0007669"/>
    <property type="project" value="InterPro"/>
</dbReference>
<dbReference type="Gene3D" id="3.50.80.20">
    <property type="entry name" value="D-Ala-D-Ala carboxypeptidase C, peptidase S13"/>
    <property type="match status" value="1"/>
</dbReference>
<dbReference type="EMBL" id="MJGC01000040">
    <property type="protein sequence ID" value="OEJ76295.1"/>
    <property type="molecule type" value="Genomic_DNA"/>
</dbReference>
<dbReference type="AlphaFoldDB" id="A0A1E5QNQ2"/>
<keyword evidence="4" id="KW-0121">Carboxypeptidase</keyword>
<dbReference type="InterPro" id="IPR012338">
    <property type="entry name" value="Beta-lactam/transpept-like"/>
</dbReference>
<proteinExistence type="inferred from homology"/>
<dbReference type="SUPFAM" id="SSF56601">
    <property type="entry name" value="beta-lactamase/transpeptidase-like"/>
    <property type="match status" value="1"/>
</dbReference>
<evidence type="ECO:0000313" key="4">
    <source>
        <dbReference type="EMBL" id="OEJ76295.1"/>
    </source>
</evidence>
<accession>A0A1E5QNQ2</accession>
<organism evidence="4">
    <name type="scientific">Desertifilum tharense IPPAS B-1220</name>
    <dbReference type="NCBI Taxonomy" id="1781255"/>
    <lineage>
        <taxon>Bacteria</taxon>
        <taxon>Bacillati</taxon>
        <taxon>Cyanobacteriota</taxon>
        <taxon>Cyanophyceae</taxon>
        <taxon>Desertifilales</taxon>
        <taxon>Desertifilaceae</taxon>
        <taxon>Desertifilum</taxon>
    </lineage>
</organism>
<feature type="chain" id="PRO_5009184395" evidence="3">
    <location>
        <begin position="24"/>
        <end position="469"/>
    </location>
</feature>
<comment type="caution">
    <text evidence="4">The sequence shown here is derived from an EMBL/GenBank/DDBJ whole genome shotgun (WGS) entry which is preliminary data.</text>
</comment>
<name>A0A1E5QNQ2_9CYAN</name>
<keyword evidence="4" id="KW-0645">Protease</keyword>
<dbReference type="InterPro" id="IPR000667">
    <property type="entry name" value="Peptidase_S13"/>
</dbReference>
<reference evidence="4" key="1">
    <citation type="submission" date="2016-09" db="EMBL/GenBank/DDBJ databases">
        <title>Draft genome of thermotolerant cyanobacterium Desertifilum sp. strain IPPAS B-1220.</title>
        <authorList>
            <person name="Sinetova M.A."/>
            <person name="Bolakhan K."/>
            <person name="Zayadan B.K."/>
            <person name="Mironov K.S."/>
            <person name="Ustinova V."/>
            <person name="Kupriyanova E.V."/>
            <person name="Sidorov R.A."/>
            <person name="Skrypnik A.N."/>
            <person name="Gogoleva N.E."/>
            <person name="Gogolev Y.V."/>
            <person name="Los D.A."/>
        </authorList>
    </citation>
    <scope>NUCLEOTIDE SEQUENCE [LARGE SCALE GENOMIC DNA]</scope>
    <source>
        <strain evidence="4">IPPAS B-1220</strain>
    </source>
</reference>